<dbReference type="InterPro" id="IPR053933">
    <property type="entry name" value="GeBP-like_C"/>
</dbReference>
<feature type="compositionally biased region" description="Basic and acidic residues" evidence="2">
    <location>
        <begin position="183"/>
        <end position="216"/>
    </location>
</feature>
<dbReference type="InterPro" id="IPR053932">
    <property type="entry name" value="GeBP-like_DBD"/>
</dbReference>
<dbReference type="GO" id="GO:0005634">
    <property type="term" value="C:nucleus"/>
    <property type="evidence" value="ECO:0007669"/>
    <property type="project" value="TreeGrafter"/>
</dbReference>
<dbReference type="Pfam" id="PF22757">
    <property type="entry name" value="GeBP-like_C"/>
    <property type="match status" value="1"/>
</dbReference>
<organism evidence="5 6">
    <name type="scientific">Raphanus sativus</name>
    <name type="common">Radish</name>
    <name type="synonym">Raphanus raphanistrum var. sativus</name>
    <dbReference type="NCBI Taxonomy" id="3726"/>
    <lineage>
        <taxon>Eukaryota</taxon>
        <taxon>Viridiplantae</taxon>
        <taxon>Streptophyta</taxon>
        <taxon>Embryophyta</taxon>
        <taxon>Tracheophyta</taxon>
        <taxon>Spermatophyta</taxon>
        <taxon>Magnoliopsida</taxon>
        <taxon>eudicotyledons</taxon>
        <taxon>Gunneridae</taxon>
        <taxon>Pentapetalae</taxon>
        <taxon>rosids</taxon>
        <taxon>malvids</taxon>
        <taxon>Brassicales</taxon>
        <taxon>Brassicaceae</taxon>
        <taxon>Brassiceae</taxon>
        <taxon>Raphanus</taxon>
    </lineage>
</organism>
<dbReference type="InterPro" id="IPR007592">
    <property type="entry name" value="GEBP"/>
</dbReference>
<keyword evidence="5" id="KW-1185">Reference proteome</keyword>
<feature type="domain" description="Glabrous enhancer-binding protein-like DBD" evidence="3">
    <location>
        <begin position="229"/>
        <end position="324"/>
    </location>
</feature>
<dbReference type="KEGG" id="rsz:108815998"/>
<comment type="similarity">
    <text evidence="1">Belongs to the GeBP family.</text>
</comment>
<dbReference type="PANTHER" id="PTHR31662">
    <property type="entry name" value="BNAANNG10740D PROTEIN-RELATED"/>
    <property type="match status" value="1"/>
</dbReference>
<feature type="compositionally biased region" description="Basic and acidic residues" evidence="2">
    <location>
        <begin position="59"/>
        <end position="69"/>
    </location>
</feature>
<proteinExistence type="inferred from homology"/>
<dbReference type="AlphaFoldDB" id="A0A6J0K8Z6"/>
<sequence length="423" mass="47007">MTMNLEPTASSSSYEDDSSSSEEEETDSPVVKASLPVTTANSSSSEEEEEETDSESETEPVHDSKDGSKPKITANSLSDSPVVKPDSSNKVEAPINTANSSSEEEEEETDSESETEQEEVEAVKPPPDSSSKVPVPTANSSSEEEEEETDSESETDPVETSPKLETTEVEADSPAVKPPTDSNKVETTKKRSIETMDEGGEAKRIKTDSGGDDDDKKITVFQETKKNYFQRVWTEEDEITVLQGIIDYQNETGSSAFDDRNALYELLKQSLSFTPTKTQFSEKIRSLKKKFENNRGKEKKRGEAPAFSKPHDLETFRLSKFVWGGDGIMSNAIEVEPPVLKLVAPAAVKKQEFGVSIVEALARFGVDNLFAKKGWSKLSLEDKKRLEVEWEALQLEELRFYSRKSRFIHDAVTKMAEASQRDH</sequence>
<protein>
    <submittedName>
        <fullName evidence="6">Probable transcription factor At1g11510</fullName>
    </submittedName>
</protein>
<feature type="compositionally biased region" description="Acidic residues" evidence="2">
    <location>
        <begin position="45"/>
        <end position="58"/>
    </location>
</feature>
<evidence type="ECO:0000259" key="4">
    <source>
        <dbReference type="Pfam" id="PF22757"/>
    </source>
</evidence>
<evidence type="ECO:0000259" key="3">
    <source>
        <dbReference type="Pfam" id="PF04504"/>
    </source>
</evidence>
<feature type="compositionally biased region" description="Acidic residues" evidence="2">
    <location>
        <begin position="102"/>
        <end position="120"/>
    </location>
</feature>
<reference evidence="6" key="2">
    <citation type="submission" date="2025-08" db="UniProtKB">
        <authorList>
            <consortium name="RefSeq"/>
        </authorList>
    </citation>
    <scope>IDENTIFICATION</scope>
    <source>
        <tissue evidence="6">Leaf</tissue>
    </source>
</reference>
<feature type="compositionally biased region" description="Acidic residues" evidence="2">
    <location>
        <begin position="142"/>
        <end position="157"/>
    </location>
</feature>
<feature type="domain" description="Glabrous enhancer-binding protein-like C-terminal" evidence="4">
    <location>
        <begin position="357"/>
        <end position="417"/>
    </location>
</feature>
<dbReference type="RefSeq" id="XP_018444053.1">
    <property type="nucleotide sequence ID" value="XM_018588551.2"/>
</dbReference>
<dbReference type="GO" id="GO:0006355">
    <property type="term" value="P:regulation of DNA-templated transcription"/>
    <property type="evidence" value="ECO:0007669"/>
    <property type="project" value="InterPro"/>
</dbReference>
<dbReference type="Proteomes" id="UP000504610">
    <property type="component" value="Chromosome 7"/>
</dbReference>
<evidence type="ECO:0000313" key="5">
    <source>
        <dbReference type="Proteomes" id="UP000504610"/>
    </source>
</evidence>
<name>A0A6J0K8Z6_RAPSA</name>
<feature type="region of interest" description="Disordered" evidence="2">
    <location>
        <begin position="1"/>
        <end position="216"/>
    </location>
</feature>
<feature type="compositionally biased region" description="Acidic residues" evidence="2">
    <location>
        <begin position="14"/>
        <end position="27"/>
    </location>
</feature>
<dbReference type="GeneID" id="108815998"/>
<evidence type="ECO:0000313" key="6">
    <source>
        <dbReference type="RefSeq" id="XP_018444053.1"/>
    </source>
</evidence>
<evidence type="ECO:0000256" key="1">
    <source>
        <dbReference type="ARBA" id="ARBA00010820"/>
    </source>
</evidence>
<accession>A0A6J0K8Z6</accession>
<gene>
    <name evidence="6" type="primary">LOC108815998</name>
</gene>
<dbReference type="PANTHER" id="PTHR31662:SF58">
    <property type="entry name" value="(RAPE) HYPOTHETICAL PROTEIN"/>
    <property type="match status" value="1"/>
</dbReference>
<dbReference type="Pfam" id="PF04504">
    <property type="entry name" value="GeBP-like_DBD"/>
    <property type="match status" value="1"/>
</dbReference>
<reference evidence="5" key="1">
    <citation type="journal article" date="2019" name="Database">
        <title>The radish genome database (RadishGD): an integrated information resource for radish genomics.</title>
        <authorList>
            <person name="Yu H.J."/>
            <person name="Baek S."/>
            <person name="Lee Y.J."/>
            <person name="Cho A."/>
            <person name="Mun J.H."/>
        </authorList>
    </citation>
    <scope>NUCLEOTIDE SEQUENCE [LARGE SCALE GENOMIC DNA]</scope>
    <source>
        <strain evidence="5">cv. WK10039</strain>
    </source>
</reference>
<evidence type="ECO:0000256" key="2">
    <source>
        <dbReference type="SAM" id="MobiDB-lite"/>
    </source>
</evidence>
<dbReference type="OrthoDB" id="661680at2759"/>